<dbReference type="PANTHER" id="PTHR10972">
    <property type="entry name" value="OXYSTEROL-BINDING PROTEIN-RELATED"/>
    <property type="match status" value="1"/>
</dbReference>
<dbReference type="InterPro" id="IPR000648">
    <property type="entry name" value="Oxysterol-bd"/>
</dbReference>
<feature type="region of interest" description="Disordered" evidence="2">
    <location>
        <begin position="190"/>
        <end position="246"/>
    </location>
</feature>
<sequence length="640" mass="68800">MSTRSTAPAPATTSADADATHEDIAAPLQTLDSLEAHEAAVAKAADGEALAAEGAAGAGGEEESHSESGKLKVLIGLLKRVVGVKDLAAIRFSLPATLLEPVPNLEYWTYLDRADMIASIPDFDDPLDRMLMVLRFALTKELKFVKGKVCKPYNSVLGEHFRCHWNAETPAVTAAGDILPVQALEPGVDAPSPLPLASKGGRASKAASLSSRPGSIKEAAASAEAEEKSTLARSQPTKRGLSKFLSGRNVGGSGAGGSAAAATSANLEPAANGSATNVSSTTLFATSIIAPSQKRRIAFLTEQVSHHPPISTFYCECAEAGVHVRGVDQLSAKFTGASVRVYPGDQNKGLFIGLTDTASGAGAPGEEYQLTHPTASINGFFRGNIWVAISDHTYITCRGGSRPDDDDDDDNDNNDNNRGAGGTGKSKGKRKRLRTIIEYKEESWVMKAKYALEGVIYEYDYDPDDGHDDEEQEQTEDGDSDSDGKQKRHYTKIKQVPQDKVVATFEGQWRGDVTYKLKGERESRLLIRLDELALTRKTVRPLDAHEEMESRRIWKPVTDAIIGKQFSAATKHKQEIEQAQREAAAERKRRGEAFVPQFFHVDFGDGRPRLTDAGRKALRDEAALVGYGPAAGSGEHAAKD</sequence>
<dbReference type="Gene3D" id="3.30.70.3490">
    <property type="match status" value="1"/>
</dbReference>
<gene>
    <name evidence="3" type="ORF">K437DRAFT_31731</name>
</gene>
<accession>A0A066VH92</accession>
<dbReference type="SUPFAM" id="SSF144000">
    <property type="entry name" value="Oxysterol-binding protein-like"/>
    <property type="match status" value="1"/>
</dbReference>
<dbReference type="RefSeq" id="XP_013240525.1">
    <property type="nucleotide sequence ID" value="XM_013385071.1"/>
</dbReference>
<proteinExistence type="inferred from homology"/>
<dbReference type="GeneID" id="25267371"/>
<feature type="compositionally biased region" description="Acidic residues" evidence="2">
    <location>
        <begin position="461"/>
        <end position="481"/>
    </location>
</feature>
<dbReference type="OrthoDB" id="48057at2759"/>
<feature type="compositionally biased region" description="Low complexity" evidence="2">
    <location>
        <begin position="196"/>
        <end position="223"/>
    </location>
</feature>
<feature type="compositionally biased region" description="Acidic residues" evidence="2">
    <location>
        <begin position="404"/>
        <end position="413"/>
    </location>
</feature>
<keyword evidence="4" id="KW-1185">Reference proteome</keyword>
<evidence type="ECO:0000313" key="4">
    <source>
        <dbReference type="Proteomes" id="UP000027361"/>
    </source>
</evidence>
<dbReference type="AlphaFoldDB" id="A0A066VH92"/>
<dbReference type="Gene3D" id="2.40.160.120">
    <property type="match status" value="1"/>
</dbReference>
<dbReference type="EMBL" id="JMSN01000128">
    <property type="protein sequence ID" value="KDN37930.1"/>
    <property type="molecule type" value="Genomic_DNA"/>
</dbReference>
<reference evidence="3 4" key="1">
    <citation type="submission" date="2014-05" db="EMBL/GenBank/DDBJ databases">
        <title>Draft genome sequence of a rare smut relative, Tilletiaria anomala UBC 951.</title>
        <authorList>
            <consortium name="DOE Joint Genome Institute"/>
            <person name="Toome M."/>
            <person name="Kuo A."/>
            <person name="Henrissat B."/>
            <person name="Lipzen A."/>
            <person name="Tritt A."/>
            <person name="Yoshinaga Y."/>
            <person name="Zane M."/>
            <person name="Barry K."/>
            <person name="Grigoriev I.V."/>
            <person name="Spatafora J.W."/>
            <person name="Aimea M.C."/>
        </authorList>
    </citation>
    <scope>NUCLEOTIDE SEQUENCE [LARGE SCALE GENOMIC DNA]</scope>
    <source>
        <strain evidence="3 4">UBC 951</strain>
    </source>
</reference>
<dbReference type="GO" id="GO:0005829">
    <property type="term" value="C:cytosol"/>
    <property type="evidence" value="ECO:0007669"/>
    <property type="project" value="TreeGrafter"/>
</dbReference>
<dbReference type="GO" id="GO:0032934">
    <property type="term" value="F:sterol binding"/>
    <property type="evidence" value="ECO:0007669"/>
    <property type="project" value="TreeGrafter"/>
</dbReference>
<comment type="caution">
    <text evidence="3">The sequence shown here is derived from an EMBL/GenBank/DDBJ whole genome shotgun (WGS) entry which is preliminary data.</text>
</comment>
<evidence type="ECO:0000313" key="3">
    <source>
        <dbReference type="EMBL" id="KDN37930.1"/>
    </source>
</evidence>
<evidence type="ECO:0008006" key="5">
    <source>
        <dbReference type="Google" id="ProtNLM"/>
    </source>
</evidence>
<dbReference type="FunCoup" id="A0A066VH92">
    <property type="interactions" value="10"/>
</dbReference>
<evidence type="ECO:0000256" key="1">
    <source>
        <dbReference type="ARBA" id="ARBA00008842"/>
    </source>
</evidence>
<dbReference type="STRING" id="1037660.A0A066VH92"/>
<dbReference type="OMA" id="WNYLDAP"/>
<feature type="region of interest" description="Disordered" evidence="2">
    <location>
        <begin position="400"/>
        <end position="427"/>
    </location>
</feature>
<feature type="region of interest" description="Disordered" evidence="2">
    <location>
        <begin position="461"/>
        <end position="490"/>
    </location>
</feature>
<dbReference type="GO" id="GO:0016020">
    <property type="term" value="C:membrane"/>
    <property type="evidence" value="ECO:0007669"/>
    <property type="project" value="TreeGrafter"/>
</dbReference>
<feature type="compositionally biased region" description="Low complexity" evidence="2">
    <location>
        <begin position="1"/>
        <end position="17"/>
    </location>
</feature>
<dbReference type="HOGENOM" id="CLU_029722_0_0_1"/>
<dbReference type="PANTHER" id="PTHR10972:SF212">
    <property type="entry name" value="OXYSTEROL-BINDING PROTEIN-LIKE PROTEIN 1"/>
    <property type="match status" value="1"/>
</dbReference>
<evidence type="ECO:0000256" key="2">
    <source>
        <dbReference type="SAM" id="MobiDB-lite"/>
    </source>
</evidence>
<dbReference type="InterPro" id="IPR037239">
    <property type="entry name" value="OSBP_sf"/>
</dbReference>
<organism evidence="3 4">
    <name type="scientific">Tilletiaria anomala (strain ATCC 24038 / CBS 436.72 / UBC 951)</name>
    <dbReference type="NCBI Taxonomy" id="1037660"/>
    <lineage>
        <taxon>Eukaryota</taxon>
        <taxon>Fungi</taxon>
        <taxon>Dikarya</taxon>
        <taxon>Basidiomycota</taxon>
        <taxon>Ustilaginomycotina</taxon>
        <taxon>Exobasidiomycetes</taxon>
        <taxon>Georgefischeriales</taxon>
        <taxon>Tilletiariaceae</taxon>
        <taxon>Tilletiaria</taxon>
    </lineage>
</organism>
<dbReference type="Pfam" id="PF01237">
    <property type="entry name" value="Oxysterol_BP"/>
    <property type="match status" value="2"/>
</dbReference>
<dbReference type="InParanoid" id="A0A066VH92"/>
<name>A0A066VH92_TILAU</name>
<protein>
    <recommendedName>
        <fullName evidence="5">Oxysterol-binding protein</fullName>
    </recommendedName>
</protein>
<dbReference type="Proteomes" id="UP000027361">
    <property type="component" value="Unassembled WGS sequence"/>
</dbReference>
<comment type="similarity">
    <text evidence="1">Belongs to the OSBP family.</text>
</comment>
<feature type="region of interest" description="Disordered" evidence="2">
    <location>
        <begin position="1"/>
        <end position="21"/>
    </location>
</feature>